<dbReference type="GO" id="GO:0016705">
    <property type="term" value="F:oxidoreductase activity, acting on paired donors, with incorporation or reduction of molecular oxygen"/>
    <property type="evidence" value="ECO:0007669"/>
    <property type="project" value="InterPro"/>
</dbReference>
<dbReference type="InterPro" id="IPR001128">
    <property type="entry name" value="Cyt_P450"/>
</dbReference>
<dbReference type="InterPro" id="IPR036396">
    <property type="entry name" value="Cyt_P450_sf"/>
</dbReference>
<keyword evidence="5" id="KW-0812">Transmembrane</keyword>
<evidence type="ECO:0000313" key="15">
    <source>
        <dbReference type="EMBL" id="KAF2322631.1"/>
    </source>
</evidence>
<keyword evidence="8 13" id="KW-0560">Oxidoreductase</keyword>
<dbReference type="GO" id="GO:0005506">
    <property type="term" value="F:iron ion binding"/>
    <property type="evidence" value="ECO:0007669"/>
    <property type="project" value="InterPro"/>
</dbReference>
<evidence type="ECO:0000256" key="9">
    <source>
        <dbReference type="ARBA" id="ARBA00023004"/>
    </source>
</evidence>
<feature type="binding site" description="axial binding residue" evidence="12">
    <location>
        <position position="470"/>
    </location>
    <ligand>
        <name>heme</name>
        <dbReference type="ChEBI" id="CHEBI:30413"/>
    </ligand>
    <ligandPart>
        <name>Fe</name>
        <dbReference type="ChEBI" id="CHEBI:18248"/>
    </ligandPart>
</feature>
<evidence type="ECO:0000256" key="7">
    <source>
        <dbReference type="ARBA" id="ARBA00022989"/>
    </source>
</evidence>
<dbReference type="GO" id="GO:0004497">
    <property type="term" value="F:monooxygenase activity"/>
    <property type="evidence" value="ECO:0007669"/>
    <property type="project" value="UniProtKB-KW"/>
</dbReference>
<evidence type="ECO:0000256" key="1">
    <source>
        <dbReference type="ARBA" id="ARBA00001971"/>
    </source>
</evidence>
<evidence type="ECO:0000256" key="6">
    <source>
        <dbReference type="ARBA" id="ARBA00022723"/>
    </source>
</evidence>
<organism evidence="15 16">
    <name type="scientific">Hevea brasiliensis</name>
    <name type="common">Para rubber tree</name>
    <name type="synonym">Siphonia brasiliensis</name>
    <dbReference type="NCBI Taxonomy" id="3981"/>
    <lineage>
        <taxon>Eukaryota</taxon>
        <taxon>Viridiplantae</taxon>
        <taxon>Streptophyta</taxon>
        <taxon>Embryophyta</taxon>
        <taxon>Tracheophyta</taxon>
        <taxon>Spermatophyta</taxon>
        <taxon>Magnoliopsida</taxon>
        <taxon>eudicotyledons</taxon>
        <taxon>Gunneridae</taxon>
        <taxon>Pentapetalae</taxon>
        <taxon>rosids</taxon>
        <taxon>fabids</taxon>
        <taxon>Malpighiales</taxon>
        <taxon>Euphorbiaceae</taxon>
        <taxon>Crotonoideae</taxon>
        <taxon>Micrandreae</taxon>
        <taxon>Hevea</taxon>
    </lineage>
</organism>
<evidence type="ECO:0000313" key="16">
    <source>
        <dbReference type="Proteomes" id="UP000467840"/>
    </source>
</evidence>
<evidence type="ECO:0000256" key="12">
    <source>
        <dbReference type="PIRSR" id="PIRSR602403-1"/>
    </source>
</evidence>
<dbReference type="InterPro" id="IPR017972">
    <property type="entry name" value="Cyt_P450_CS"/>
</dbReference>
<comment type="similarity">
    <text evidence="3 13">Belongs to the cytochrome P450 family.</text>
</comment>
<evidence type="ECO:0000256" key="10">
    <source>
        <dbReference type="ARBA" id="ARBA00023033"/>
    </source>
</evidence>
<evidence type="ECO:0000256" key="11">
    <source>
        <dbReference type="ARBA" id="ARBA00023136"/>
    </source>
</evidence>
<reference evidence="15 16" key="1">
    <citation type="journal article" date="2020" name="Mol. Plant">
        <title>The Chromosome-Based Rubber Tree Genome Provides New Insights into Spurge Genome Evolution and Rubber Biosynthesis.</title>
        <authorList>
            <person name="Liu J."/>
            <person name="Shi C."/>
            <person name="Shi C.C."/>
            <person name="Li W."/>
            <person name="Zhang Q.J."/>
            <person name="Zhang Y."/>
            <person name="Li K."/>
            <person name="Lu H.F."/>
            <person name="Shi C."/>
            <person name="Zhu S.T."/>
            <person name="Xiao Z.Y."/>
            <person name="Nan H."/>
            <person name="Yue Y."/>
            <person name="Zhu X.G."/>
            <person name="Wu Y."/>
            <person name="Hong X.N."/>
            <person name="Fan G.Y."/>
            <person name="Tong Y."/>
            <person name="Zhang D."/>
            <person name="Mao C.L."/>
            <person name="Liu Y.L."/>
            <person name="Hao S.J."/>
            <person name="Liu W.Q."/>
            <person name="Lv M.Q."/>
            <person name="Zhang H.B."/>
            <person name="Liu Y."/>
            <person name="Hu-Tang G.R."/>
            <person name="Wang J.P."/>
            <person name="Wang J.H."/>
            <person name="Sun Y.H."/>
            <person name="Ni S.B."/>
            <person name="Chen W.B."/>
            <person name="Zhang X.C."/>
            <person name="Jiao Y.N."/>
            <person name="Eichler E.E."/>
            <person name="Li G.H."/>
            <person name="Liu X."/>
            <person name="Gao L.Z."/>
        </authorList>
    </citation>
    <scope>NUCLEOTIDE SEQUENCE [LARGE SCALE GENOMIC DNA]</scope>
    <source>
        <strain evidence="16">cv. GT1</strain>
        <tissue evidence="15">Leaf</tissue>
    </source>
</reference>
<dbReference type="AlphaFoldDB" id="A0A6A6N8Z6"/>
<dbReference type="Pfam" id="PF25772">
    <property type="entry name" value="HEAT_RRP12_N"/>
    <property type="match status" value="1"/>
</dbReference>
<dbReference type="InterPro" id="IPR002403">
    <property type="entry name" value="Cyt_P450_E_grp-IV"/>
</dbReference>
<dbReference type="PRINTS" id="PR00465">
    <property type="entry name" value="EP450IV"/>
</dbReference>
<dbReference type="GO" id="GO:0010268">
    <property type="term" value="P:brassinosteroid homeostasis"/>
    <property type="evidence" value="ECO:0007669"/>
    <property type="project" value="TreeGrafter"/>
</dbReference>
<dbReference type="CDD" id="cd11043">
    <property type="entry name" value="CYP90-like"/>
    <property type="match status" value="1"/>
</dbReference>
<dbReference type="Gene3D" id="1.10.630.10">
    <property type="entry name" value="Cytochrome P450"/>
    <property type="match status" value="1"/>
</dbReference>
<dbReference type="EMBL" id="JAAGAX010000002">
    <property type="protein sequence ID" value="KAF2322631.1"/>
    <property type="molecule type" value="Genomic_DNA"/>
</dbReference>
<evidence type="ECO:0000256" key="13">
    <source>
        <dbReference type="RuleBase" id="RU000461"/>
    </source>
</evidence>
<keyword evidence="16" id="KW-1185">Reference proteome</keyword>
<evidence type="ECO:0000256" key="2">
    <source>
        <dbReference type="ARBA" id="ARBA00004167"/>
    </source>
</evidence>
<protein>
    <recommendedName>
        <fullName evidence="14">RRP12 N-terminal HEAT domain-containing protein</fullName>
    </recommendedName>
</protein>
<comment type="cofactor">
    <cofactor evidence="1 12">
        <name>heme</name>
        <dbReference type="ChEBI" id="CHEBI:30413"/>
    </cofactor>
</comment>
<dbReference type="GO" id="GO:0016125">
    <property type="term" value="P:sterol metabolic process"/>
    <property type="evidence" value="ECO:0007669"/>
    <property type="project" value="TreeGrafter"/>
</dbReference>
<dbReference type="PROSITE" id="PS00086">
    <property type="entry name" value="CYTOCHROME_P450"/>
    <property type="match status" value="1"/>
</dbReference>
<proteinExistence type="inferred from homology"/>
<evidence type="ECO:0000256" key="3">
    <source>
        <dbReference type="ARBA" id="ARBA00010617"/>
    </source>
</evidence>
<dbReference type="PANTHER" id="PTHR24286">
    <property type="entry name" value="CYTOCHROME P450 26"/>
    <property type="match status" value="1"/>
</dbReference>
<evidence type="ECO:0000259" key="14">
    <source>
        <dbReference type="Pfam" id="PF25772"/>
    </source>
</evidence>
<dbReference type="GO" id="GO:0020037">
    <property type="term" value="F:heme binding"/>
    <property type="evidence" value="ECO:0007669"/>
    <property type="project" value="InterPro"/>
</dbReference>
<dbReference type="InterPro" id="IPR057860">
    <property type="entry name" value="HEAT_RRP12_N"/>
</dbReference>
<name>A0A6A6N8Z6_HEVBR</name>
<dbReference type="Pfam" id="PF00067">
    <property type="entry name" value="p450"/>
    <property type="match status" value="1"/>
</dbReference>
<keyword evidence="9 12" id="KW-0408">Iron</keyword>
<keyword evidence="6 12" id="KW-0479">Metal-binding</keyword>
<keyword evidence="11" id="KW-0472">Membrane</keyword>
<dbReference type="FunFam" id="1.10.630.10:FF:000020">
    <property type="entry name" value="Cytochrome P450 family protein"/>
    <property type="match status" value="1"/>
</dbReference>
<accession>A0A6A6N8Z6</accession>
<gene>
    <name evidence="15" type="ORF">GH714_025487</name>
</gene>
<evidence type="ECO:0000256" key="8">
    <source>
        <dbReference type="ARBA" id="ARBA00023002"/>
    </source>
</evidence>
<keyword evidence="4 12" id="KW-0349">Heme</keyword>
<keyword evidence="10 13" id="KW-0503">Monooxygenase</keyword>
<dbReference type="Proteomes" id="UP000467840">
    <property type="component" value="Chromosome 11"/>
</dbReference>
<evidence type="ECO:0000256" key="4">
    <source>
        <dbReference type="ARBA" id="ARBA00022617"/>
    </source>
</evidence>
<comment type="caution">
    <text evidence="15">The sequence shown here is derived from an EMBL/GenBank/DDBJ whole genome shotgun (WGS) entry which is preliminary data.</text>
</comment>
<dbReference type="SUPFAM" id="SSF48264">
    <property type="entry name" value="Cytochrome P450"/>
    <property type="match status" value="1"/>
</dbReference>
<feature type="domain" description="RRP12 N-terminal HEAT" evidence="14">
    <location>
        <begin position="23"/>
        <end position="68"/>
    </location>
</feature>
<dbReference type="PRINTS" id="PR00385">
    <property type="entry name" value="P450"/>
</dbReference>
<dbReference type="GO" id="GO:0016020">
    <property type="term" value="C:membrane"/>
    <property type="evidence" value="ECO:0007669"/>
    <property type="project" value="UniProtKB-SubCell"/>
</dbReference>
<dbReference type="PANTHER" id="PTHR24286:SF305">
    <property type="entry name" value="CYTOCHROME P450 708A2"/>
    <property type="match status" value="1"/>
</dbReference>
<sequence>MASTISFTSKGTNLSHVRSGLGSVKEGFETVLKLSIDERPKVRRNAQDFFEKVFKSLRLAGNARKVSKWRNPNCNGVLPPGSMGFPLIGETLQLLIPSYSLDLHPFIKKRIHRYGPIFRSNLAGRPVIVSADPEFNYYILSQEGRSVEIWYLDTFSKLFRQQGESRTNVAGYVHKYLRGAFLSQIGSENLREKLLLHIQDMVNRTLCSWSNQESVEVKHSASLAVCDFTAKVLFGYDAEKSPDNLSETFTRFVEGLISFPLNIPRTAYRQCLQDRQKALSILKNVLTDRRNSVENYRGDVLDLLLNDMGKEKFLTEDFICLIMLGGLFASFESISTITTLLLKLFSAHPEVVQELEAEHEKILVSRHGSDSLSITWDEYKSMTFTHQVINETLRLGNVAPGLLRRAIKDVQFKGYTIPSGWTIMMVTSAQQVNPEVYKDPLVFNPWRWKDFDSITVSKNFTPFGGGTRQCVGAEYSRLTLSLFIHLLVTKYRWTKIKEGEIRRAPMLGFGDGIHFKFSEKE</sequence>
<evidence type="ECO:0000256" key="5">
    <source>
        <dbReference type="ARBA" id="ARBA00022692"/>
    </source>
</evidence>
<comment type="subcellular location">
    <subcellularLocation>
        <location evidence="2">Membrane</location>
        <topology evidence="2">Single-pass membrane protein</topology>
    </subcellularLocation>
</comment>
<keyword evidence="7" id="KW-1133">Transmembrane helix</keyword>
<dbReference type="GO" id="GO:0016132">
    <property type="term" value="P:brassinosteroid biosynthetic process"/>
    <property type="evidence" value="ECO:0007669"/>
    <property type="project" value="TreeGrafter"/>
</dbReference>